<dbReference type="Pfam" id="PF00379">
    <property type="entry name" value="Chitin_bind_4"/>
    <property type="match status" value="1"/>
</dbReference>
<feature type="chain" id="PRO_5008400739" evidence="3">
    <location>
        <begin position="26"/>
        <end position="102"/>
    </location>
</feature>
<protein>
    <submittedName>
        <fullName evidence="4">Uncharacterized protein</fullName>
    </submittedName>
</protein>
<dbReference type="PROSITE" id="PS00233">
    <property type="entry name" value="CHIT_BIND_RR_1"/>
    <property type="match status" value="1"/>
</dbReference>
<dbReference type="GO" id="GO:0042302">
    <property type="term" value="F:structural constituent of cuticle"/>
    <property type="evidence" value="ECO:0007669"/>
    <property type="project" value="UniProtKB-UniRule"/>
</dbReference>
<evidence type="ECO:0000313" key="4">
    <source>
        <dbReference type="EnsemblMetazoa" id="GBRI033751-PA"/>
    </source>
</evidence>
<dbReference type="AlphaFoldDB" id="A0A1A9WV97"/>
<dbReference type="GO" id="GO:0005615">
    <property type="term" value="C:extracellular space"/>
    <property type="evidence" value="ECO:0007669"/>
    <property type="project" value="TreeGrafter"/>
</dbReference>
<dbReference type="PROSITE" id="PS51155">
    <property type="entry name" value="CHIT_BIND_RR_2"/>
    <property type="match status" value="1"/>
</dbReference>
<organism evidence="4 5">
    <name type="scientific">Glossina brevipalpis</name>
    <dbReference type="NCBI Taxonomy" id="37001"/>
    <lineage>
        <taxon>Eukaryota</taxon>
        <taxon>Metazoa</taxon>
        <taxon>Ecdysozoa</taxon>
        <taxon>Arthropoda</taxon>
        <taxon>Hexapoda</taxon>
        <taxon>Insecta</taxon>
        <taxon>Pterygota</taxon>
        <taxon>Neoptera</taxon>
        <taxon>Endopterygota</taxon>
        <taxon>Diptera</taxon>
        <taxon>Brachycera</taxon>
        <taxon>Muscomorpha</taxon>
        <taxon>Hippoboscoidea</taxon>
        <taxon>Glossinidae</taxon>
        <taxon>Glossina</taxon>
    </lineage>
</organism>
<reference evidence="4" key="2">
    <citation type="submission" date="2020-05" db="UniProtKB">
        <authorList>
            <consortium name="EnsemblMetazoa"/>
        </authorList>
    </citation>
    <scope>IDENTIFICATION</scope>
    <source>
        <strain evidence="4">IAEA</strain>
    </source>
</reference>
<reference evidence="5" key="1">
    <citation type="submission" date="2014-03" db="EMBL/GenBank/DDBJ databases">
        <authorList>
            <person name="Aksoy S."/>
            <person name="Warren W."/>
            <person name="Wilson R.K."/>
        </authorList>
    </citation>
    <scope>NUCLEOTIDE SEQUENCE [LARGE SCALE GENOMIC DNA]</scope>
    <source>
        <strain evidence="5">IAEA</strain>
    </source>
</reference>
<evidence type="ECO:0000256" key="3">
    <source>
        <dbReference type="SAM" id="SignalP"/>
    </source>
</evidence>
<dbReference type="InterPro" id="IPR000618">
    <property type="entry name" value="Insect_cuticle"/>
</dbReference>
<dbReference type="Proteomes" id="UP000091820">
    <property type="component" value="Unassembled WGS sequence"/>
</dbReference>
<evidence type="ECO:0000256" key="1">
    <source>
        <dbReference type="ARBA" id="ARBA00022460"/>
    </source>
</evidence>
<keyword evidence="3" id="KW-0732">Signal</keyword>
<dbReference type="EnsemblMetazoa" id="GBRI033751-RA">
    <property type="protein sequence ID" value="GBRI033751-PA"/>
    <property type="gene ID" value="GBRI033751"/>
</dbReference>
<dbReference type="InterPro" id="IPR031311">
    <property type="entry name" value="CHIT_BIND_RR_consensus"/>
</dbReference>
<accession>A0A1A9WV97</accession>
<proteinExistence type="predicted"/>
<dbReference type="STRING" id="37001.A0A1A9WV97"/>
<dbReference type="PANTHER" id="PTHR12236">
    <property type="entry name" value="STRUCTURAL CONTITUENT OF CUTICLE"/>
    <property type="match status" value="1"/>
</dbReference>
<keyword evidence="5" id="KW-1185">Reference proteome</keyword>
<feature type="signal peptide" evidence="3">
    <location>
        <begin position="1"/>
        <end position="25"/>
    </location>
</feature>
<sequence length="102" mass="11443">MSINLFWKFVAAVLLCAYVMTMADALPQAPEQPEPYEYQFEVKDPEKELFFNKNEAGDAQGKVQGQYSVWLPDGRLMTVAYTADGVEGFVPKITFDTNNPLG</sequence>
<keyword evidence="1 2" id="KW-0193">Cuticle</keyword>
<dbReference type="GO" id="GO:0031012">
    <property type="term" value="C:extracellular matrix"/>
    <property type="evidence" value="ECO:0007669"/>
    <property type="project" value="TreeGrafter"/>
</dbReference>
<dbReference type="PRINTS" id="PR00947">
    <property type="entry name" value="CUTICLE"/>
</dbReference>
<evidence type="ECO:0000256" key="2">
    <source>
        <dbReference type="PROSITE-ProRule" id="PRU00497"/>
    </source>
</evidence>
<evidence type="ECO:0000313" key="5">
    <source>
        <dbReference type="Proteomes" id="UP000091820"/>
    </source>
</evidence>
<dbReference type="PANTHER" id="PTHR12236:SF76">
    <property type="entry name" value="ADULT-SPECIFIC CUTICULAR PROTEIN ACP-20-LIKE PROTEIN"/>
    <property type="match status" value="1"/>
</dbReference>
<dbReference type="InterPro" id="IPR051217">
    <property type="entry name" value="Insect_Cuticle_Struc_Prot"/>
</dbReference>
<dbReference type="VEuPathDB" id="VectorBase:GBRI033751"/>
<name>A0A1A9WV97_9MUSC</name>